<dbReference type="Pfam" id="PF13359">
    <property type="entry name" value="DDE_Tnp_4"/>
    <property type="match status" value="1"/>
</dbReference>
<dbReference type="InterPro" id="IPR027806">
    <property type="entry name" value="HARBI1_dom"/>
</dbReference>
<sequence length="159" mass="18225">MFAGRYTSRAVSYYLIGDEALPLLPYLMRPFPKRVLNNEKRMLNFRFSRGRKSVECAFGMLTFKFRVFDGPIACNEYCAEAIVKTACVLHNFARFLEESFQEPSNFAETNGAVPAMPGGSRLENTPTQSQAIRMRNRLGNYFLRQEGSIDIQWKYVGLP</sequence>
<keyword evidence="2" id="KW-0479">Metal-binding</keyword>
<name>A0ABQ9G523_9NEOP</name>
<evidence type="ECO:0000256" key="1">
    <source>
        <dbReference type="ARBA" id="ARBA00001968"/>
    </source>
</evidence>
<protein>
    <recommendedName>
        <fullName evidence="3">DDE Tnp4 domain-containing protein</fullName>
    </recommendedName>
</protein>
<accession>A0ABQ9G523</accession>
<proteinExistence type="predicted"/>
<evidence type="ECO:0000259" key="3">
    <source>
        <dbReference type="Pfam" id="PF13359"/>
    </source>
</evidence>
<dbReference type="Proteomes" id="UP001159363">
    <property type="component" value="Chromosome 14"/>
</dbReference>
<dbReference type="EMBL" id="JARBHB010000015">
    <property type="protein sequence ID" value="KAJ8867555.1"/>
    <property type="molecule type" value="Genomic_DNA"/>
</dbReference>
<comment type="caution">
    <text evidence="4">The sequence shown here is derived from an EMBL/GenBank/DDBJ whole genome shotgun (WGS) entry which is preliminary data.</text>
</comment>
<organism evidence="4 5">
    <name type="scientific">Dryococelus australis</name>
    <dbReference type="NCBI Taxonomy" id="614101"/>
    <lineage>
        <taxon>Eukaryota</taxon>
        <taxon>Metazoa</taxon>
        <taxon>Ecdysozoa</taxon>
        <taxon>Arthropoda</taxon>
        <taxon>Hexapoda</taxon>
        <taxon>Insecta</taxon>
        <taxon>Pterygota</taxon>
        <taxon>Neoptera</taxon>
        <taxon>Polyneoptera</taxon>
        <taxon>Phasmatodea</taxon>
        <taxon>Verophasmatodea</taxon>
        <taxon>Anareolatae</taxon>
        <taxon>Phasmatidae</taxon>
        <taxon>Eurycanthinae</taxon>
        <taxon>Dryococelus</taxon>
    </lineage>
</organism>
<gene>
    <name evidence="4" type="ORF">PR048_031357</name>
</gene>
<feature type="domain" description="DDE Tnp4" evidence="3">
    <location>
        <begin position="13"/>
        <end position="91"/>
    </location>
</feature>
<keyword evidence="5" id="KW-1185">Reference proteome</keyword>
<evidence type="ECO:0000313" key="4">
    <source>
        <dbReference type="EMBL" id="KAJ8867555.1"/>
    </source>
</evidence>
<comment type="cofactor">
    <cofactor evidence="1">
        <name>a divalent metal cation</name>
        <dbReference type="ChEBI" id="CHEBI:60240"/>
    </cofactor>
</comment>
<evidence type="ECO:0000256" key="2">
    <source>
        <dbReference type="ARBA" id="ARBA00022723"/>
    </source>
</evidence>
<reference evidence="4 5" key="1">
    <citation type="submission" date="2023-02" db="EMBL/GenBank/DDBJ databases">
        <title>LHISI_Scaffold_Assembly.</title>
        <authorList>
            <person name="Stuart O.P."/>
            <person name="Cleave R."/>
            <person name="Magrath M.J.L."/>
            <person name="Mikheyev A.S."/>
        </authorList>
    </citation>
    <scope>NUCLEOTIDE SEQUENCE [LARGE SCALE GENOMIC DNA]</scope>
    <source>
        <strain evidence="4">Daus_M_001</strain>
        <tissue evidence="4">Leg muscle</tissue>
    </source>
</reference>
<evidence type="ECO:0000313" key="5">
    <source>
        <dbReference type="Proteomes" id="UP001159363"/>
    </source>
</evidence>